<dbReference type="Gene3D" id="3.30.390.50">
    <property type="entry name" value="CO dehydrogenase flavoprotein, C-terminal domain"/>
    <property type="match status" value="1"/>
</dbReference>
<dbReference type="PROSITE" id="PS51085">
    <property type="entry name" value="2FE2S_FER_2"/>
    <property type="match status" value="1"/>
</dbReference>
<dbReference type="GO" id="GO:0009055">
    <property type="term" value="F:electron transfer activity"/>
    <property type="evidence" value="ECO:0007669"/>
    <property type="project" value="UniProtKB-ARBA"/>
</dbReference>
<dbReference type="InterPro" id="IPR036884">
    <property type="entry name" value="2Fe-2S-bd_dom_sf"/>
</dbReference>
<comment type="similarity">
    <text evidence="4">Belongs to the xanthine dehydrogenase family.</text>
</comment>
<dbReference type="Gene3D" id="3.30.43.10">
    <property type="entry name" value="Uridine Diphospho-n-acetylenolpyruvylglucosamine Reductase, domain 2"/>
    <property type="match status" value="1"/>
</dbReference>
<dbReference type="SUPFAM" id="SSF56003">
    <property type="entry name" value="Molybdenum cofactor-binding domain"/>
    <property type="match status" value="1"/>
</dbReference>
<dbReference type="Pfam" id="PF01799">
    <property type="entry name" value="Fer2_2"/>
    <property type="match status" value="1"/>
</dbReference>
<feature type="domain" description="2Fe-2S ferredoxin-type" evidence="18">
    <location>
        <begin position="52"/>
        <end position="139"/>
    </location>
</feature>
<dbReference type="InterPro" id="IPR036856">
    <property type="entry name" value="Ald_Oxase/Xan_DH_a/b_sf"/>
</dbReference>
<dbReference type="Pfam" id="PF00941">
    <property type="entry name" value="FAD_binding_5"/>
    <property type="match status" value="1"/>
</dbReference>
<accession>A0A068V3E6</accession>
<dbReference type="InterPro" id="IPR037165">
    <property type="entry name" value="AldOxase/xan_DH_Mopterin-bd_sf"/>
</dbReference>
<dbReference type="Pfam" id="PF03450">
    <property type="entry name" value="CO_deh_flav_C"/>
    <property type="match status" value="1"/>
</dbReference>
<dbReference type="GO" id="GO:0005506">
    <property type="term" value="F:iron ion binding"/>
    <property type="evidence" value="ECO:0007669"/>
    <property type="project" value="InterPro"/>
</dbReference>
<keyword evidence="13" id="KW-0520">NAD</keyword>
<evidence type="ECO:0000313" key="20">
    <source>
        <dbReference type="EMBL" id="CDP15029.1"/>
    </source>
</evidence>
<dbReference type="FunFam" id="3.10.20.30:FF:000012">
    <property type="entry name" value="Xanthine dehydrogenase/oxidase"/>
    <property type="match status" value="1"/>
</dbReference>
<evidence type="ECO:0000256" key="10">
    <source>
        <dbReference type="ARBA" id="ARBA00023002"/>
    </source>
</evidence>
<dbReference type="Proteomes" id="UP000295252">
    <property type="component" value="Chromosome VI"/>
</dbReference>
<dbReference type="SUPFAM" id="SSF54665">
    <property type="entry name" value="CO dehydrogenase molybdoprotein N-domain-like"/>
    <property type="match status" value="1"/>
</dbReference>
<evidence type="ECO:0000256" key="2">
    <source>
        <dbReference type="ARBA" id="ARBA00001974"/>
    </source>
</evidence>
<evidence type="ECO:0000256" key="11">
    <source>
        <dbReference type="ARBA" id="ARBA00023004"/>
    </source>
</evidence>
<evidence type="ECO:0000256" key="4">
    <source>
        <dbReference type="ARBA" id="ARBA00006849"/>
    </source>
</evidence>
<dbReference type="Pfam" id="PF01315">
    <property type="entry name" value="Ald_Xan_dh_C"/>
    <property type="match status" value="1"/>
</dbReference>
<evidence type="ECO:0000256" key="16">
    <source>
        <dbReference type="SAM" id="Phobius"/>
    </source>
</evidence>
<dbReference type="Gene3D" id="3.90.1170.50">
    <property type="entry name" value="Aldehyde oxidase/xanthine dehydrogenase, a/b hammerhead"/>
    <property type="match status" value="1"/>
</dbReference>
<evidence type="ECO:0000256" key="1">
    <source>
        <dbReference type="ARBA" id="ARBA00001924"/>
    </source>
</evidence>
<reference evidence="21" key="1">
    <citation type="journal article" date="2014" name="Science">
        <title>The coffee genome provides insight into the convergent evolution of caffeine biosynthesis.</title>
        <authorList>
            <person name="Denoeud F."/>
            <person name="Carretero-Paulet L."/>
            <person name="Dereeper A."/>
            <person name="Droc G."/>
            <person name="Guyot R."/>
            <person name="Pietrella M."/>
            <person name="Zheng C."/>
            <person name="Alberti A."/>
            <person name="Anthony F."/>
            <person name="Aprea G."/>
            <person name="Aury J.M."/>
            <person name="Bento P."/>
            <person name="Bernard M."/>
            <person name="Bocs S."/>
            <person name="Campa C."/>
            <person name="Cenci A."/>
            <person name="Combes M.C."/>
            <person name="Crouzillat D."/>
            <person name="Da Silva C."/>
            <person name="Daddiego L."/>
            <person name="De Bellis F."/>
            <person name="Dussert S."/>
            <person name="Garsmeur O."/>
            <person name="Gayraud T."/>
            <person name="Guignon V."/>
            <person name="Jahn K."/>
            <person name="Jamilloux V."/>
            <person name="Joet T."/>
            <person name="Labadie K."/>
            <person name="Lan T."/>
            <person name="Leclercq J."/>
            <person name="Lepelley M."/>
            <person name="Leroy T."/>
            <person name="Li L.T."/>
            <person name="Librado P."/>
            <person name="Lopez L."/>
            <person name="Munoz A."/>
            <person name="Noel B."/>
            <person name="Pallavicini A."/>
            <person name="Perrotta G."/>
            <person name="Poncet V."/>
            <person name="Pot D."/>
            <person name="Priyono X."/>
            <person name="Rigoreau M."/>
            <person name="Rouard M."/>
            <person name="Rozas J."/>
            <person name="Tranchant-Dubreuil C."/>
            <person name="VanBuren R."/>
            <person name="Zhang Q."/>
            <person name="Andrade A.C."/>
            <person name="Argout X."/>
            <person name="Bertrand B."/>
            <person name="de Kochko A."/>
            <person name="Graziosi G."/>
            <person name="Henry R.J."/>
            <person name="Jayarama X."/>
            <person name="Ming R."/>
            <person name="Nagai C."/>
            <person name="Rounsley S."/>
            <person name="Sankoff D."/>
            <person name="Giuliano G."/>
            <person name="Albert V.A."/>
            <person name="Wincker P."/>
            <person name="Lashermes P."/>
        </authorList>
    </citation>
    <scope>NUCLEOTIDE SEQUENCE [LARGE SCALE GENOMIC DNA]</scope>
    <source>
        <strain evidence="21">cv. DH200-94</strain>
    </source>
</reference>
<dbReference type="InterPro" id="IPR005107">
    <property type="entry name" value="CO_DH_flav_C"/>
</dbReference>
<sequence length="924" mass="100733">MHLRISSSIMFDILLLSSLSVTELQFPPGISSSDSEKEQNGTTTPRPEAGNSSLVFAVNGEKFEVATIDPSTTLLQFLRNHTRFKSVKLSCGEGGCGACVVMLSKYNPVLDQVEDFSVSSCLTLLCSVNGCSITTSDGLGNSKDGFHPIHQRFAGFHASQCGYCTPGMCMSFFAALTQAEKANRPEPPPGFSKLTVVEAEKAIAGNLCRCTGYRPIADACKSFAADVDLEDLGLNSFWRKGEPKEVKLRRLPLYSPDGRFSRFPEFLRLRLKSAKILHLESKSWYSPTTLEELKSFLDSNMIEDDMRTRLVVGNTGMGYYKELDNYDRYIDLKYVPELSTIRKNHQGIEIGAAMTISKVISCLKEEGNVNYSSDRKQVLEKLAGHMEKIASGFIRNSASIGGNLVMAQRKSFPSDIATILLAVGSVVSITTGHKLESLTLEEFLARPPMDSRSVLLSVHIPSLKPKGSGNSNESSSKLIFETYRAAPRPLGNALPYLNAAFLADVLPQVNGLIVNDIQLAFGVYGTKHATRARKVEEYLSGKILTASVLYEAVKLVKVAVIPEAGTSHAAYRTSLAVSFLFQFLFPFVNVGSAIFGGVSNGFTGNSLEDSSENHKNNSLRQWASPKLLSSAKQEVKSSKEYYPVGEPMTKSGAALQASGEAVYVDDIPSPPNCLYGAFIYSTKPLAKVKGVELESNNLQSGVAALISYKDIPEGGENVGSMTTLGFEPLFADELTRCAGEPIAFVVAETQKSADLAAKSALVEYDTENLDPPILTVEEAVERSSFFEVPSFLYPTQVGDFSKGMAEADHQILSAEVKLGSQYYFYMETQTALAVPDEDNCILVYSSTQSAEHMHHTIGKCLGIPDHNVRVVTRRVGGAFGGKLMRSMPVSIINMQIKFFLNVFIAYALSLSYFAAIQSGLVYVR</sequence>
<evidence type="ECO:0000259" key="18">
    <source>
        <dbReference type="PROSITE" id="PS51085"/>
    </source>
</evidence>
<feature type="chain" id="PRO_5001658209" description="FAD-binding PCMH-type domain-containing protein" evidence="17">
    <location>
        <begin position="25"/>
        <end position="924"/>
    </location>
</feature>
<dbReference type="SUPFAM" id="SSF56176">
    <property type="entry name" value="FAD-binding/transporter-associated domain-like"/>
    <property type="match status" value="1"/>
</dbReference>
<dbReference type="Pfam" id="PF00111">
    <property type="entry name" value="Fer2"/>
    <property type="match status" value="1"/>
</dbReference>
<keyword evidence="16" id="KW-0472">Membrane</keyword>
<dbReference type="InterPro" id="IPR016169">
    <property type="entry name" value="FAD-bd_PCMH_sub2"/>
</dbReference>
<dbReference type="InterPro" id="IPR036683">
    <property type="entry name" value="CO_DH_flav_C_dom_sf"/>
</dbReference>
<dbReference type="AlphaFoldDB" id="A0A068V3E6"/>
<dbReference type="CDD" id="cd00207">
    <property type="entry name" value="fer2"/>
    <property type="match status" value="1"/>
</dbReference>
<feature type="signal peptide" evidence="17">
    <location>
        <begin position="1"/>
        <end position="24"/>
    </location>
</feature>
<evidence type="ECO:0000256" key="17">
    <source>
        <dbReference type="SAM" id="SignalP"/>
    </source>
</evidence>
<comment type="cofactor">
    <cofactor evidence="1">
        <name>Mo-molybdopterin</name>
        <dbReference type="ChEBI" id="CHEBI:71302"/>
    </cofactor>
</comment>
<keyword evidence="10" id="KW-0560">Oxidoreductase</keyword>
<feature type="region of interest" description="Disordered" evidence="15">
    <location>
        <begin position="29"/>
        <end position="51"/>
    </location>
</feature>
<keyword evidence="11" id="KW-0408">Iron</keyword>
<dbReference type="SUPFAM" id="SSF55447">
    <property type="entry name" value="CO dehydrogenase flavoprotein C-terminal domain-like"/>
    <property type="match status" value="1"/>
</dbReference>
<dbReference type="PANTHER" id="PTHR11908:SF132">
    <property type="entry name" value="ALDEHYDE OXIDASE 1-RELATED"/>
    <property type="match status" value="1"/>
</dbReference>
<dbReference type="GO" id="GO:0051537">
    <property type="term" value="F:2 iron, 2 sulfur cluster binding"/>
    <property type="evidence" value="ECO:0007669"/>
    <property type="project" value="UniProtKB-KW"/>
</dbReference>
<dbReference type="InterPro" id="IPR006058">
    <property type="entry name" value="2Fe2S_fd_BS"/>
</dbReference>
<dbReference type="GO" id="GO:0016491">
    <property type="term" value="F:oxidoreductase activity"/>
    <property type="evidence" value="ECO:0007669"/>
    <property type="project" value="UniProtKB-KW"/>
</dbReference>
<dbReference type="Gramene" id="CDP15029">
    <property type="protein sequence ID" value="CDP15029"/>
    <property type="gene ID" value="GSCOC_T00042564001"/>
</dbReference>
<dbReference type="Pfam" id="PF02738">
    <property type="entry name" value="MoCoBD_1"/>
    <property type="match status" value="1"/>
</dbReference>
<dbReference type="Gene3D" id="1.10.150.120">
    <property type="entry name" value="[2Fe-2S]-binding domain"/>
    <property type="match status" value="1"/>
</dbReference>
<dbReference type="SMART" id="SM01008">
    <property type="entry name" value="Ald_Xan_dh_C"/>
    <property type="match status" value="1"/>
</dbReference>
<keyword evidence="21" id="KW-1185">Reference proteome</keyword>
<dbReference type="STRING" id="49390.A0A068V3E6"/>
<dbReference type="SUPFAM" id="SSF54292">
    <property type="entry name" value="2Fe-2S ferredoxin-like"/>
    <property type="match status" value="1"/>
</dbReference>
<comment type="cofactor">
    <cofactor evidence="2">
        <name>FAD</name>
        <dbReference type="ChEBI" id="CHEBI:57692"/>
    </cofactor>
</comment>
<dbReference type="FunFam" id="1.10.150.120:FF:000006">
    <property type="entry name" value="Aldehyde oxidase"/>
    <property type="match status" value="1"/>
</dbReference>
<protein>
    <recommendedName>
        <fullName evidence="22">FAD-binding PCMH-type domain-containing protein</fullName>
    </recommendedName>
</protein>
<dbReference type="Gene3D" id="3.30.365.10">
    <property type="entry name" value="Aldehyde oxidase/xanthine dehydrogenase, molybdopterin binding domain"/>
    <property type="match status" value="2"/>
</dbReference>
<keyword evidence="16" id="KW-0812">Transmembrane</keyword>
<dbReference type="InterPro" id="IPR001041">
    <property type="entry name" value="2Fe-2S_ferredoxin-type"/>
</dbReference>
<dbReference type="InterPro" id="IPR016208">
    <property type="entry name" value="Ald_Oxase/xanthine_DH-like"/>
</dbReference>
<name>A0A068V3E6_COFCA</name>
<evidence type="ECO:0000259" key="19">
    <source>
        <dbReference type="PROSITE" id="PS51387"/>
    </source>
</evidence>
<comment type="subcellular location">
    <subcellularLocation>
        <location evidence="3">Plastid</location>
    </subcellularLocation>
</comment>
<comment type="cofactor">
    <cofactor evidence="14">
        <name>[2Fe-2S] cluster</name>
        <dbReference type="ChEBI" id="CHEBI:190135"/>
    </cofactor>
</comment>
<keyword evidence="16" id="KW-1133">Transmembrane helix</keyword>
<evidence type="ECO:0008006" key="22">
    <source>
        <dbReference type="Google" id="ProtNLM"/>
    </source>
</evidence>
<evidence type="ECO:0000313" key="21">
    <source>
        <dbReference type="Proteomes" id="UP000295252"/>
    </source>
</evidence>
<dbReference type="SMART" id="SM01092">
    <property type="entry name" value="CO_deh_flav_C"/>
    <property type="match status" value="1"/>
</dbReference>
<dbReference type="PhylomeDB" id="A0A068V3E6"/>
<dbReference type="InterPro" id="IPR036318">
    <property type="entry name" value="FAD-bd_PCMH-like_sf"/>
</dbReference>
<keyword evidence="17" id="KW-0732">Signal</keyword>
<evidence type="ECO:0000256" key="9">
    <source>
        <dbReference type="ARBA" id="ARBA00022827"/>
    </source>
</evidence>
<evidence type="ECO:0000256" key="5">
    <source>
        <dbReference type="ARBA" id="ARBA00022505"/>
    </source>
</evidence>
<dbReference type="InterPro" id="IPR016167">
    <property type="entry name" value="FAD-bd_PCMH_sub1"/>
</dbReference>
<feature type="domain" description="FAD-binding PCMH-type" evidence="19">
    <location>
        <begin position="277"/>
        <end position="465"/>
    </location>
</feature>
<dbReference type="GO" id="GO:0071949">
    <property type="term" value="F:FAD binding"/>
    <property type="evidence" value="ECO:0007669"/>
    <property type="project" value="InterPro"/>
</dbReference>
<keyword evidence="7" id="KW-0001">2Fe-2S</keyword>
<dbReference type="GO" id="GO:0006124">
    <property type="term" value="P:ferredoxin metabolic process"/>
    <property type="evidence" value="ECO:0007669"/>
    <property type="project" value="UniProtKB-ARBA"/>
</dbReference>
<evidence type="ECO:0000256" key="14">
    <source>
        <dbReference type="ARBA" id="ARBA00034078"/>
    </source>
</evidence>
<keyword evidence="9" id="KW-0274">FAD</keyword>
<dbReference type="PROSITE" id="PS51387">
    <property type="entry name" value="FAD_PCMH"/>
    <property type="match status" value="1"/>
</dbReference>
<organism evidence="20 21">
    <name type="scientific">Coffea canephora</name>
    <name type="common">Robusta coffee</name>
    <dbReference type="NCBI Taxonomy" id="49390"/>
    <lineage>
        <taxon>Eukaryota</taxon>
        <taxon>Viridiplantae</taxon>
        <taxon>Streptophyta</taxon>
        <taxon>Embryophyta</taxon>
        <taxon>Tracheophyta</taxon>
        <taxon>Spermatophyta</taxon>
        <taxon>Magnoliopsida</taxon>
        <taxon>eudicotyledons</taxon>
        <taxon>Gunneridae</taxon>
        <taxon>Pentapetalae</taxon>
        <taxon>asterids</taxon>
        <taxon>lamiids</taxon>
        <taxon>Gentianales</taxon>
        <taxon>Rubiaceae</taxon>
        <taxon>Ixoroideae</taxon>
        <taxon>Gardenieae complex</taxon>
        <taxon>Bertiereae - Coffeeae clade</taxon>
        <taxon>Coffeeae</taxon>
        <taxon>Coffea</taxon>
    </lineage>
</organism>
<dbReference type="InterPro" id="IPR012675">
    <property type="entry name" value="Beta-grasp_dom_sf"/>
</dbReference>
<dbReference type="InterPro" id="IPR002346">
    <property type="entry name" value="Mopterin_DH_FAD-bd"/>
</dbReference>
<dbReference type="InterPro" id="IPR002888">
    <property type="entry name" value="2Fe-2S-bd"/>
</dbReference>
<keyword evidence="5" id="KW-0500">Molybdenum</keyword>
<feature type="compositionally biased region" description="Polar residues" evidence="15">
    <location>
        <begin position="40"/>
        <end position="51"/>
    </location>
</feature>
<dbReference type="InterPro" id="IPR000674">
    <property type="entry name" value="Ald_Oxase/Xan_DH_a/b"/>
</dbReference>
<feature type="transmembrane region" description="Helical" evidence="16">
    <location>
        <begin position="898"/>
        <end position="923"/>
    </location>
</feature>
<dbReference type="InParanoid" id="A0A068V3E6"/>
<gene>
    <name evidence="20" type="ORF">GSCOC_T00042564001</name>
</gene>
<dbReference type="Gene3D" id="3.10.20.30">
    <property type="match status" value="1"/>
</dbReference>
<evidence type="ECO:0000256" key="6">
    <source>
        <dbReference type="ARBA" id="ARBA00022630"/>
    </source>
</evidence>
<keyword evidence="12" id="KW-0411">Iron-sulfur</keyword>
<dbReference type="InterPro" id="IPR008274">
    <property type="entry name" value="AldOxase/xan_DH_MoCoBD1"/>
</dbReference>
<dbReference type="SUPFAM" id="SSF47741">
    <property type="entry name" value="CO dehydrogenase ISP C-domain like"/>
    <property type="match status" value="1"/>
</dbReference>
<proteinExistence type="inferred from homology"/>
<dbReference type="PANTHER" id="PTHR11908">
    <property type="entry name" value="XANTHINE DEHYDROGENASE"/>
    <property type="match status" value="1"/>
</dbReference>
<evidence type="ECO:0000256" key="8">
    <source>
        <dbReference type="ARBA" id="ARBA00022723"/>
    </source>
</evidence>
<dbReference type="EMBL" id="HG739178">
    <property type="protein sequence ID" value="CDP15029.1"/>
    <property type="molecule type" value="Genomic_DNA"/>
</dbReference>
<dbReference type="InterPro" id="IPR036010">
    <property type="entry name" value="2Fe-2S_ferredoxin-like_sf"/>
</dbReference>
<dbReference type="InterPro" id="IPR016166">
    <property type="entry name" value="FAD-bd_PCMH"/>
</dbReference>
<evidence type="ECO:0000256" key="3">
    <source>
        <dbReference type="ARBA" id="ARBA00004474"/>
    </source>
</evidence>
<dbReference type="Gene3D" id="3.30.465.10">
    <property type="match status" value="1"/>
</dbReference>
<dbReference type="OrthoDB" id="8300278at2759"/>
<evidence type="ECO:0000256" key="13">
    <source>
        <dbReference type="ARBA" id="ARBA00023027"/>
    </source>
</evidence>
<dbReference type="GO" id="GO:0009507">
    <property type="term" value="C:chloroplast"/>
    <property type="evidence" value="ECO:0007669"/>
    <property type="project" value="UniProtKB-ARBA"/>
</dbReference>
<evidence type="ECO:0000256" key="12">
    <source>
        <dbReference type="ARBA" id="ARBA00023014"/>
    </source>
</evidence>
<evidence type="ECO:0000256" key="7">
    <source>
        <dbReference type="ARBA" id="ARBA00022714"/>
    </source>
</evidence>
<evidence type="ECO:0000256" key="15">
    <source>
        <dbReference type="SAM" id="MobiDB-lite"/>
    </source>
</evidence>
<keyword evidence="6" id="KW-0285">Flavoprotein</keyword>
<keyword evidence="8" id="KW-0479">Metal-binding</keyword>
<dbReference type="PROSITE" id="PS00197">
    <property type="entry name" value="2FE2S_FER_1"/>
    <property type="match status" value="1"/>
</dbReference>